<keyword evidence="3" id="KW-1185">Reference proteome</keyword>
<name>A0A0A2M9Z8_9FLAO</name>
<dbReference type="Pfam" id="PF20619">
    <property type="entry name" value="DUF6804"/>
    <property type="match status" value="1"/>
</dbReference>
<dbReference type="AlphaFoldDB" id="A0A0A2M9Z8"/>
<reference evidence="2 3" key="1">
    <citation type="submission" date="2013-09" db="EMBL/GenBank/DDBJ databases">
        <authorList>
            <person name="Zeng Z."/>
            <person name="Chen C."/>
        </authorList>
    </citation>
    <scope>NUCLEOTIDE SEQUENCE [LARGE SCALE GENOMIC DNA]</scope>
    <source>
        <strain evidence="2 3">WB 3.3-2</strain>
    </source>
</reference>
<evidence type="ECO:0000256" key="1">
    <source>
        <dbReference type="SAM" id="Phobius"/>
    </source>
</evidence>
<feature type="transmembrane region" description="Helical" evidence="1">
    <location>
        <begin position="35"/>
        <end position="54"/>
    </location>
</feature>
<gene>
    <name evidence="2" type="ORF">Q765_04250</name>
</gene>
<comment type="caution">
    <text evidence="2">The sequence shown here is derived from an EMBL/GenBank/DDBJ whole genome shotgun (WGS) entry which is preliminary data.</text>
</comment>
<evidence type="ECO:0000313" key="2">
    <source>
        <dbReference type="EMBL" id="KGO88253.1"/>
    </source>
</evidence>
<dbReference type="Proteomes" id="UP000030152">
    <property type="component" value="Unassembled WGS sequence"/>
</dbReference>
<feature type="transmembrane region" description="Helical" evidence="1">
    <location>
        <begin position="60"/>
        <end position="79"/>
    </location>
</feature>
<feature type="transmembrane region" description="Helical" evidence="1">
    <location>
        <begin position="112"/>
        <end position="129"/>
    </location>
</feature>
<dbReference type="EMBL" id="JRLX01000002">
    <property type="protein sequence ID" value="KGO88253.1"/>
    <property type="molecule type" value="Genomic_DNA"/>
</dbReference>
<protein>
    <submittedName>
        <fullName evidence="2">Uncharacterized protein</fullName>
    </submittedName>
</protein>
<proteinExistence type="predicted"/>
<keyword evidence="1" id="KW-0812">Transmembrane</keyword>
<keyword evidence="1" id="KW-0472">Membrane</keyword>
<keyword evidence="1" id="KW-1133">Transmembrane helix</keyword>
<organism evidence="2 3">
    <name type="scientific">Flavobacterium rivuli WB 3.3-2 = DSM 21788</name>
    <dbReference type="NCBI Taxonomy" id="1121895"/>
    <lineage>
        <taxon>Bacteria</taxon>
        <taxon>Pseudomonadati</taxon>
        <taxon>Bacteroidota</taxon>
        <taxon>Flavobacteriia</taxon>
        <taxon>Flavobacteriales</taxon>
        <taxon>Flavobacteriaceae</taxon>
        <taxon>Flavobacterium</taxon>
    </lineage>
</organism>
<sequence>MLRTALYNLIMKHRASNTSLKGAGSLNIKYIYNNIYHIIKLLSLACATMLLFAIAEMPAVYYYFLRLSVTVCIAVIIVIEIKKIHALWLILFVATGLVFNPVIPVHFYKTSLWLPIYIVSATLFAGYAYKIRRIKNTPPNASLNGV</sequence>
<feature type="transmembrane region" description="Helical" evidence="1">
    <location>
        <begin position="86"/>
        <end position="106"/>
    </location>
</feature>
<dbReference type="InterPro" id="IPR046548">
    <property type="entry name" value="DUF6804"/>
</dbReference>
<evidence type="ECO:0000313" key="3">
    <source>
        <dbReference type="Proteomes" id="UP000030152"/>
    </source>
</evidence>
<accession>A0A0A2M9Z8</accession>